<evidence type="ECO:0000256" key="4">
    <source>
        <dbReference type="ARBA" id="ARBA00022692"/>
    </source>
</evidence>
<evidence type="ECO:0000256" key="5">
    <source>
        <dbReference type="ARBA" id="ARBA00022729"/>
    </source>
</evidence>
<dbReference type="EMBL" id="FWWW01000064">
    <property type="protein sequence ID" value="SMB93495.1"/>
    <property type="molecule type" value="Genomic_DNA"/>
</dbReference>
<name>A0A1W1VJE0_9BACT</name>
<feature type="signal peptide" evidence="8">
    <location>
        <begin position="1"/>
        <end position="21"/>
    </location>
</feature>
<protein>
    <recommendedName>
        <fullName evidence="11">Membrane protein involved in aromatic hydrocarbon degradation</fullName>
    </recommendedName>
</protein>
<keyword evidence="10" id="KW-1185">Reference proteome</keyword>
<dbReference type="STRING" id="645990.SAMN00120144_2645"/>
<dbReference type="OrthoDB" id="9765571at2"/>
<dbReference type="PANTHER" id="PTHR35093:SF8">
    <property type="entry name" value="OUTER MEMBRANE PROTEIN NMB0088-RELATED"/>
    <property type="match status" value="1"/>
</dbReference>
<sequence>MKNLKYAFALSLLSVASQAFAQYEVDALRFSRTQFGGPARTLGIGGANVAVGADLGNLSSNPAGLGLFQRSEFSFTPGTGLGNTESTGLGATTTDSRNSLHVGSLGAAFTNRRPDSDTANPWRAGTFAVGLTRLNDFNTSFRYNGRAEVGSDIFERLSQDRGQTLDDLAFNTYLTDTDSRNRTVISQPFENVGANAGYLNQSETVVTTGSQTQFDFGYGASYHDKLYIGGAIGIVSTRYNSTSTFQANDPDPGTGPGTSFSNLTLRDDLHTQGSGFNARLGVIYRLTDIVRLGAAVHSPTYMRLTESYSSSLQASFNRPVTVDGQQYSSASDQSDLGDFDYTLTTPSRASGGATVLVGKYGFLSGDVEYVDYSQARLSNDNTAEDPNNTGSRYDFGPHNDAIRSLYRSAVNLRVGGEARYDAFRFRLGYARYGDPYQANDFDRTRQYVTGGLGLRQNNFFVDVAGVYNTDKRFYRPYELTNGRGPVISVDANRFTTSVTAGITF</sequence>
<proteinExistence type="inferred from homology"/>
<keyword evidence="7" id="KW-0998">Cell outer membrane</keyword>
<dbReference type="InterPro" id="IPR005017">
    <property type="entry name" value="OMPP1/FadL/TodX"/>
</dbReference>
<dbReference type="AlphaFoldDB" id="A0A1W1VJE0"/>
<evidence type="ECO:0000256" key="7">
    <source>
        <dbReference type="ARBA" id="ARBA00023237"/>
    </source>
</evidence>
<keyword evidence="5 8" id="KW-0732">Signal</keyword>
<evidence type="ECO:0000313" key="10">
    <source>
        <dbReference type="Proteomes" id="UP000192266"/>
    </source>
</evidence>
<evidence type="ECO:0000313" key="9">
    <source>
        <dbReference type="EMBL" id="SMB93495.1"/>
    </source>
</evidence>
<dbReference type="RefSeq" id="WP_084444899.1">
    <property type="nucleotide sequence ID" value="NZ_FWWW01000064.1"/>
</dbReference>
<reference evidence="9 10" key="1">
    <citation type="submission" date="2017-04" db="EMBL/GenBank/DDBJ databases">
        <authorList>
            <person name="Afonso C.L."/>
            <person name="Miller P.J."/>
            <person name="Scott M.A."/>
            <person name="Spackman E."/>
            <person name="Goraichik I."/>
            <person name="Dimitrov K.M."/>
            <person name="Suarez D.L."/>
            <person name="Swayne D.E."/>
        </authorList>
    </citation>
    <scope>NUCLEOTIDE SEQUENCE [LARGE SCALE GENOMIC DNA]</scope>
    <source>
        <strain evidence="9 10">DSM 11622</strain>
    </source>
</reference>
<evidence type="ECO:0000256" key="1">
    <source>
        <dbReference type="ARBA" id="ARBA00004571"/>
    </source>
</evidence>
<feature type="chain" id="PRO_5012686984" description="Membrane protein involved in aromatic hydrocarbon degradation" evidence="8">
    <location>
        <begin position="22"/>
        <end position="504"/>
    </location>
</feature>
<dbReference type="GO" id="GO:0009279">
    <property type="term" value="C:cell outer membrane"/>
    <property type="evidence" value="ECO:0007669"/>
    <property type="project" value="UniProtKB-SubCell"/>
</dbReference>
<accession>A0A1W1VJE0</accession>
<dbReference type="Proteomes" id="UP000192266">
    <property type="component" value="Unassembled WGS sequence"/>
</dbReference>
<evidence type="ECO:0000256" key="2">
    <source>
        <dbReference type="ARBA" id="ARBA00008163"/>
    </source>
</evidence>
<dbReference type="SUPFAM" id="SSF56935">
    <property type="entry name" value="Porins"/>
    <property type="match status" value="1"/>
</dbReference>
<keyword evidence="6" id="KW-0472">Membrane</keyword>
<evidence type="ECO:0000256" key="3">
    <source>
        <dbReference type="ARBA" id="ARBA00022452"/>
    </source>
</evidence>
<keyword evidence="3" id="KW-1134">Transmembrane beta strand</keyword>
<gene>
    <name evidence="9" type="ORF">SAMN00120144_2645</name>
</gene>
<keyword evidence="4" id="KW-0812">Transmembrane</keyword>
<dbReference type="Gene3D" id="2.40.160.60">
    <property type="entry name" value="Outer membrane protein transport protein (OMPP1/FadL/TodX)"/>
    <property type="match status" value="1"/>
</dbReference>
<evidence type="ECO:0000256" key="6">
    <source>
        <dbReference type="ARBA" id="ARBA00023136"/>
    </source>
</evidence>
<organism evidence="9 10">
    <name type="scientific">Hymenobacter roseosalivarius DSM 11622</name>
    <dbReference type="NCBI Taxonomy" id="645990"/>
    <lineage>
        <taxon>Bacteria</taxon>
        <taxon>Pseudomonadati</taxon>
        <taxon>Bacteroidota</taxon>
        <taxon>Cytophagia</taxon>
        <taxon>Cytophagales</taxon>
        <taxon>Hymenobacteraceae</taxon>
        <taxon>Hymenobacter</taxon>
    </lineage>
</organism>
<comment type="similarity">
    <text evidence="2">Belongs to the OmpP1/FadL family.</text>
</comment>
<dbReference type="GO" id="GO:0015483">
    <property type="term" value="F:long-chain fatty acid transporting porin activity"/>
    <property type="evidence" value="ECO:0007669"/>
    <property type="project" value="TreeGrafter"/>
</dbReference>
<comment type="subcellular location">
    <subcellularLocation>
        <location evidence="1">Cell outer membrane</location>
        <topology evidence="1">Multi-pass membrane protein</topology>
    </subcellularLocation>
</comment>
<evidence type="ECO:0008006" key="11">
    <source>
        <dbReference type="Google" id="ProtNLM"/>
    </source>
</evidence>
<dbReference type="PANTHER" id="PTHR35093">
    <property type="entry name" value="OUTER MEMBRANE PROTEIN NMB0088-RELATED"/>
    <property type="match status" value="1"/>
</dbReference>
<evidence type="ECO:0000256" key="8">
    <source>
        <dbReference type="SAM" id="SignalP"/>
    </source>
</evidence>